<feature type="transmembrane region" description="Helical" evidence="1">
    <location>
        <begin position="210"/>
        <end position="234"/>
    </location>
</feature>
<sequence length="580" mass="62118">MTVETPTGRPPAGEERFSLATGGAGAETRPGAWLGAAAAGLMGMAVVWYVFGGHILPPSHTGWMLTGTIGPDPVQYWLGFTFFKRSPWMWPPGLNPAYGLELGSSIFYADAIPLLAFFFKALHPAVELSQYWGLWLFACGALQGLLAWRLLGLATDDPLARLAGAALFVMQPTLLNRMGGHFALSAHFLLLAGLWLCLKRGAGPRRAALWAGLVALASLIHSYLLPMVLGLWAADWLARAVMRRGGPAPLAAEALAVPLSGAAGLWAAGFFVLRTGHGGEGARYGEMQLDLLAPFDPSFWGAFLPDLPGPDHLEVGSSYAGLGVLLLLVAGGFAWLRRPLRGLSARWPLVLALLGMLAIAITHRVSIGGWQVALFELPPALVEPAASLRASERFLWPLAYALLLAAVAALAHGIGGRRAGFVLAALVVVQFADLQPGFARLDRFFPVGPAAAPLRLSDPFWAEAARRYRRVRVVPNGNQAPNWEEVAVYAATSGLETDAVYLARIDPARVLALNAEMAARLAEGRHEPATVYALGDDAALERARRGMDPSRDLLARFDRIWVLAPGWWTLPGHAPPPAAR</sequence>
<accession>A0A6J4HJK4</accession>
<dbReference type="Pfam" id="PF25853">
    <property type="entry name" value="DUF6311_C"/>
    <property type="match status" value="1"/>
</dbReference>
<gene>
    <name evidence="4" type="ORF">AVDCRST_MAG04-722</name>
</gene>
<evidence type="ECO:0000259" key="2">
    <source>
        <dbReference type="Pfam" id="PF19830"/>
    </source>
</evidence>
<feature type="transmembrane region" description="Helical" evidence="1">
    <location>
        <begin position="394"/>
        <end position="414"/>
    </location>
</feature>
<feature type="transmembrane region" description="Helical" evidence="1">
    <location>
        <begin position="348"/>
        <end position="374"/>
    </location>
</feature>
<dbReference type="EMBL" id="CADCTL010000053">
    <property type="protein sequence ID" value="CAA9223141.1"/>
    <property type="molecule type" value="Genomic_DNA"/>
</dbReference>
<feature type="transmembrane region" description="Helical" evidence="1">
    <location>
        <begin position="131"/>
        <end position="151"/>
    </location>
</feature>
<evidence type="ECO:0000259" key="3">
    <source>
        <dbReference type="Pfam" id="PF25853"/>
    </source>
</evidence>
<dbReference type="Pfam" id="PF19830">
    <property type="entry name" value="DUF6311"/>
    <property type="match status" value="1"/>
</dbReference>
<feature type="domain" description="DUF6311" evidence="2">
    <location>
        <begin position="41"/>
        <end position="435"/>
    </location>
</feature>
<proteinExistence type="predicted"/>
<keyword evidence="1" id="KW-0812">Transmembrane</keyword>
<reference evidence="4" key="1">
    <citation type="submission" date="2020-02" db="EMBL/GenBank/DDBJ databases">
        <authorList>
            <person name="Meier V. D."/>
        </authorList>
    </citation>
    <scope>NUCLEOTIDE SEQUENCE</scope>
    <source>
        <strain evidence="4">AVDCRST_MAG04</strain>
    </source>
</reference>
<feature type="transmembrane region" description="Helical" evidence="1">
    <location>
        <begin position="97"/>
        <end position="119"/>
    </location>
</feature>
<dbReference type="InterPro" id="IPR046278">
    <property type="entry name" value="DUF6311"/>
</dbReference>
<organism evidence="4">
    <name type="scientific">uncultured Acetobacteraceae bacterium</name>
    <dbReference type="NCBI Taxonomy" id="169975"/>
    <lineage>
        <taxon>Bacteria</taxon>
        <taxon>Pseudomonadati</taxon>
        <taxon>Pseudomonadota</taxon>
        <taxon>Alphaproteobacteria</taxon>
        <taxon>Acetobacterales</taxon>
        <taxon>Acetobacteraceae</taxon>
        <taxon>environmental samples</taxon>
    </lineage>
</organism>
<feature type="transmembrane region" description="Helical" evidence="1">
    <location>
        <begin position="178"/>
        <end position="198"/>
    </location>
</feature>
<protein>
    <submittedName>
        <fullName evidence="4">Uncharacterized protein</fullName>
    </submittedName>
</protein>
<dbReference type="InterPro" id="IPR058671">
    <property type="entry name" value="DUF6311_C"/>
</dbReference>
<feature type="transmembrane region" description="Helical" evidence="1">
    <location>
        <begin position="32"/>
        <end position="51"/>
    </location>
</feature>
<feature type="transmembrane region" description="Helical" evidence="1">
    <location>
        <begin position="316"/>
        <end position="336"/>
    </location>
</feature>
<dbReference type="AlphaFoldDB" id="A0A6J4HJK4"/>
<feature type="domain" description="DUF6311" evidence="3">
    <location>
        <begin position="460"/>
        <end position="565"/>
    </location>
</feature>
<name>A0A6J4HJK4_9PROT</name>
<evidence type="ECO:0000313" key="4">
    <source>
        <dbReference type="EMBL" id="CAA9223141.1"/>
    </source>
</evidence>
<keyword evidence="1" id="KW-1133">Transmembrane helix</keyword>
<evidence type="ECO:0000256" key="1">
    <source>
        <dbReference type="SAM" id="Phobius"/>
    </source>
</evidence>
<keyword evidence="1" id="KW-0472">Membrane</keyword>